<dbReference type="GO" id="GO:0007165">
    <property type="term" value="P:signal transduction"/>
    <property type="evidence" value="ECO:0007669"/>
    <property type="project" value="InterPro"/>
</dbReference>
<dbReference type="PROSITE" id="PS00107">
    <property type="entry name" value="PROTEIN_KINASE_ATP"/>
    <property type="match status" value="1"/>
</dbReference>
<evidence type="ECO:0000256" key="14">
    <source>
        <dbReference type="PROSITE-ProRule" id="PRU01207"/>
    </source>
</evidence>
<dbReference type="PROSITE" id="PS50081">
    <property type="entry name" value="ZF_DAG_PE_2"/>
    <property type="match status" value="2"/>
</dbReference>
<dbReference type="PROSITE" id="PS51285">
    <property type="entry name" value="AGC_KINASE_CTER"/>
    <property type="match status" value="1"/>
</dbReference>
<keyword evidence="22" id="KW-1185">Reference proteome</keyword>
<feature type="region of interest" description="Disordered" evidence="16">
    <location>
        <begin position="419"/>
        <end position="441"/>
    </location>
</feature>
<dbReference type="Pfam" id="PF02185">
    <property type="entry name" value="HR1"/>
    <property type="match status" value="1"/>
</dbReference>
<evidence type="ECO:0000259" key="18">
    <source>
        <dbReference type="PROSITE" id="PS50081"/>
    </source>
</evidence>
<name>A0A1Y2HM77_9FUNG</name>
<feature type="domain" description="AGC-kinase C-terminal" evidence="19">
    <location>
        <begin position="1111"/>
        <end position="1181"/>
    </location>
</feature>
<dbReference type="PROSITE" id="PS00479">
    <property type="entry name" value="ZF_DAG_PE_1"/>
    <property type="match status" value="1"/>
</dbReference>
<evidence type="ECO:0000313" key="21">
    <source>
        <dbReference type="EMBL" id="ORZ35659.1"/>
    </source>
</evidence>
<evidence type="ECO:0000256" key="12">
    <source>
        <dbReference type="ARBA" id="ARBA00047272"/>
    </source>
</evidence>
<dbReference type="GO" id="GO:0106310">
    <property type="term" value="F:protein serine kinase activity"/>
    <property type="evidence" value="ECO:0007669"/>
    <property type="project" value="RHEA"/>
</dbReference>
<evidence type="ECO:0000259" key="17">
    <source>
        <dbReference type="PROSITE" id="PS50011"/>
    </source>
</evidence>
<feature type="compositionally biased region" description="Polar residues" evidence="16">
    <location>
        <begin position="286"/>
        <end position="305"/>
    </location>
</feature>
<feature type="domain" description="Phorbol-ester/DAG-type" evidence="18">
    <location>
        <begin position="617"/>
        <end position="665"/>
    </location>
</feature>
<evidence type="ECO:0000256" key="7">
    <source>
        <dbReference type="ARBA" id="ARBA00022741"/>
    </source>
</evidence>
<dbReference type="Proteomes" id="UP000193411">
    <property type="component" value="Unassembled WGS sequence"/>
</dbReference>
<dbReference type="SMART" id="SM00133">
    <property type="entry name" value="S_TK_X"/>
    <property type="match status" value="1"/>
</dbReference>
<dbReference type="Pfam" id="PF00130">
    <property type="entry name" value="C1_1"/>
    <property type="match status" value="2"/>
</dbReference>
<keyword evidence="14" id="KW-0175">Coiled coil</keyword>
<keyword evidence="10" id="KW-0862">Zinc</keyword>
<evidence type="ECO:0000256" key="16">
    <source>
        <dbReference type="SAM" id="MobiDB-lite"/>
    </source>
</evidence>
<dbReference type="PROSITE" id="PS50011">
    <property type="entry name" value="PROTEIN_KINASE_DOM"/>
    <property type="match status" value="1"/>
</dbReference>
<dbReference type="FunFam" id="3.30.200.20:FF:000103">
    <property type="entry name" value="Protein kinase C"/>
    <property type="match status" value="1"/>
</dbReference>
<dbReference type="InterPro" id="IPR036274">
    <property type="entry name" value="HR1_rpt_sf"/>
</dbReference>
<dbReference type="AlphaFoldDB" id="A0A1Y2HM77"/>
<dbReference type="CDD" id="cd20823">
    <property type="entry name" value="C1_ScPKC1-like_rpt2"/>
    <property type="match status" value="1"/>
</dbReference>
<feature type="compositionally biased region" description="Low complexity" evidence="16">
    <location>
        <begin position="223"/>
        <end position="251"/>
    </location>
</feature>
<organism evidence="21 22">
    <name type="scientific">Catenaria anguillulae PL171</name>
    <dbReference type="NCBI Taxonomy" id="765915"/>
    <lineage>
        <taxon>Eukaryota</taxon>
        <taxon>Fungi</taxon>
        <taxon>Fungi incertae sedis</taxon>
        <taxon>Blastocladiomycota</taxon>
        <taxon>Blastocladiomycetes</taxon>
        <taxon>Blastocladiales</taxon>
        <taxon>Catenariaceae</taxon>
        <taxon>Catenaria</taxon>
    </lineage>
</organism>
<evidence type="ECO:0000256" key="11">
    <source>
        <dbReference type="ARBA" id="ARBA00022840"/>
    </source>
</evidence>
<dbReference type="Pfam" id="PF00069">
    <property type="entry name" value="Pkinase"/>
    <property type="match status" value="1"/>
</dbReference>
<dbReference type="Gene3D" id="1.10.287.160">
    <property type="entry name" value="HR1 repeat"/>
    <property type="match status" value="1"/>
</dbReference>
<dbReference type="InterPro" id="IPR000961">
    <property type="entry name" value="AGC-kinase_C"/>
</dbReference>
<evidence type="ECO:0000256" key="4">
    <source>
        <dbReference type="ARBA" id="ARBA00022553"/>
    </source>
</evidence>
<dbReference type="PROSITE" id="PS00108">
    <property type="entry name" value="PROTEIN_KINASE_ST"/>
    <property type="match status" value="1"/>
</dbReference>
<dbReference type="Pfam" id="PF00433">
    <property type="entry name" value="Pkinase_C"/>
    <property type="match status" value="1"/>
</dbReference>
<dbReference type="Gene3D" id="1.10.510.10">
    <property type="entry name" value="Transferase(Phosphotransferase) domain 1"/>
    <property type="match status" value="1"/>
</dbReference>
<keyword evidence="3" id="KW-0723">Serine/threonine-protein kinase</keyword>
<dbReference type="PROSITE" id="PS51860">
    <property type="entry name" value="REM_1"/>
    <property type="match status" value="1"/>
</dbReference>
<dbReference type="SUPFAM" id="SSF57889">
    <property type="entry name" value="Cysteine-rich domain"/>
    <property type="match status" value="2"/>
</dbReference>
<dbReference type="OrthoDB" id="63267at2759"/>
<evidence type="ECO:0000259" key="20">
    <source>
        <dbReference type="PROSITE" id="PS51860"/>
    </source>
</evidence>
<keyword evidence="5" id="KW-0808">Transferase</keyword>
<evidence type="ECO:0000259" key="19">
    <source>
        <dbReference type="PROSITE" id="PS51285"/>
    </source>
</evidence>
<dbReference type="InterPro" id="IPR017441">
    <property type="entry name" value="Protein_kinase_ATP_BS"/>
</dbReference>
<comment type="catalytic activity">
    <reaction evidence="13">
        <text>L-seryl-[protein] + ATP = O-phospho-L-seryl-[protein] + ADP + H(+)</text>
        <dbReference type="Rhea" id="RHEA:17989"/>
        <dbReference type="Rhea" id="RHEA-COMP:9863"/>
        <dbReference type="Rhea" id="RHEA-COMP:11604"/>
        <dbReference type="ChEBI" id="CHEBI:15378"/>
        <dbReference type="ChEBI" id="CHEBI:29999"/>
        <dbReference type="ChEBI" id="CHEBI:30616"/>
        <dbReference type="ChEBI" id="CHEBI:83421"/>
        <dbReference type="ChEBI" id="CHEBI:456216"/>
        <dbReference type="EC" id="2.7.11.13"/>
    </reaction>
</comment>
<dbReference type="InterPro" id="IPR011072">
    <property type="entry name" value="HR1_rho-bd"/>
</dbReference>
<dbReference type="InterPro" id="IPR017892">
    <property type="entry name" value="Pkinase_C"/>
</dbReference>
<feature type="region of interest" description="Disordered" evidence="16">
    <location>
        <begin position="1"/>
        <end position="52"/>
    </location>
</feature>
<dbReference type="Gene3D" id="3.30.60.20">
    <property type="match status" value="2"/>
</dbReference>
<dbReference type="InterPro" id="IPR000719">
    <property type="entry name" value="Prot_kinase_dom"/>
</dbReference>
<dbReference type="FunFam" id="1.10.510.10:FF:000150">
    <property type="entry name" value="Protein kinase C, theta"/>
    <property type="match status" value="1"/>
</dbReference>
<feature type="region of interest" description="Disordered" evidence="16">
    <location>
        <begin position="264"/>
        <end position="305"/>
    </location>
</feature>
<comment type="similarity">
    <text evidence="1">Belongs to the protein kinase superfamily. AGC Ser/Thr protein kinase family. PKC subfamily.</text>
</comment>
<dbReference type="SMART" id="SM00109">
    <property type="entry name" value="C1"/>
    <property type="match status" value="2"/>
</dbReference>
<evidence type="ECO:0000313" key="22">
    <source>
        <dbReference type="Proteomes" id="UP000193411"/>
    </source>
</evidence>
<feature type="domain" description="Protein kinase" evidence="17">
    <location>
        <begin position="851"/>
        <end position="1110"/>
    </location>
</feature>
<dbReference type="CDD" id="cd05570">
    <property type="entry name" value="STKc_PKC"/>
    <property type="match status" value="1"/>
</dbReference>
<dbReference type="STRING" id="765915.A0A1Y2HM77"/>
<feature type="domain" description="Phorbol-ester/DAG-type" evidence="18">
    <location>
        <begin position="689"/>
        <end position="738"/>
    </location>
</feature>
<keyword evidence="4" id="KW-0597">Phosphoprotein</keyword>
<keyword evidence="8" id="KW-0863">Zinc-finger</keyword>
<keyword evidence="9" id="KW-0418">Kinase</keyword>
<feature type="region of interest" description="Disordered" evidence="16">
    <location>
        <begin position="336"/>
        <end position="387"/>
    </location>
</feature>
<dbReference type="GO" id="GO:0004697">
    <property type="term" value="F:diacylglycerol-dependent serine/threonine kinase activity"/>
    <property type="evidence" value="ECO:0007669"/>
    <property type="project" value="UniProtKB-EC"/>
</dbReference>
<feature type="compositionally biased region" description="Low complexity" evidence="16">
    <location>
        <begin position="336"/>
        <end position="364"/>
    </location>
</feature>
<protein>
    <recommendedName>
        <fullName evidence="2">protein kinase C</fullName>
        <ecNumber evidence="2">2.7.11.13</ecNumber>
    </recommendedName>
</protein>
<feature type="compositionally biased region" description="Polar residues" evidence="16">
    <location>
        <begin position="365"/>
        <end position="375"/>
    </location>
</feature>
<feature type="compositionally biased region" description="Pro residues" evidence="16">
    <location>
        <begin position="271"/>
        <end position="283"/>
    </location>
</feature>
<keyword evidence="7 15" id="KW-0547">Nucleotide-binding</keyword>
<evidence type="ECO:0000256" key="6">
    <source>
        <dbReference type="ARBA" id="ARBA00022723"/>
    </source>
</evidence>
<sequence>MVHTCHVPIGRPPLPAIADDGSLSWRKQQDGQDQEQTPPPPPPPPPPKDSRSAEILRKLGVEEKMREGALLMRAKLTDRNALAQCEASLAESAKRIAYLRQQLERLSIGSSAGGGSSTHQTDSTSHAPMANNVALAVPVATATAAQLGSSPSSDSLALTVSSSATSLSGLSPSTSVGQLSSASLPTVHVQTSASSAANSTKESSSSGGGFFSYLKKSMRSKSSSSVNALDPSTSSGPGSDAAGAGGPASDPRVALAHQLPDTELGKLFLSGPPPMGSLPPLPDLEPSTNDTVKEQQPTASNLAASRTGAMLSTQVISSKMRDLTYKLDLATKAVASTSRAGGADGTSSSTSSSPPSSSGTTSPTQGMSKHASSVSLRHGGGGAGDNTATLAQHHEALVRLDALKRALNKYSGLYVPEGVSTTEDSQAPLPPSTHQVTVPAPPPMVTTLPRRQQLGDLTVHVVAARVPPSVKNALSRSRADHYVALVQVDGVVKARSRAFKAPKDKTGCETEIPFNEQVVVTGLDKNAEVEVVLVEADKQGSVKMVDGLVWFRVADVADSLLGEGVRGVQGWFDLDPVGAVLVRATVTPVAARARKVSRLGRQGAVRKKKKVEATRNGHQFVLAQYATIVKCALCSEFIGVSACYACESCGFSCHKKCAPKVLTRCFGSADDEDRAVADEDGEPLPHNIPHRFTPTTNLKAHWCCHCGHLVPLGRGNVKCSECDLMAHKGCALLVPNFCGLSMKRANKMLHEIKLAKDMRAANAIRVAQRQAAILPPQPVAVPELPKPVPPPSEPVAIVSRQAEPAMPAPVSASLAGKAILDRTVGGAAPAPATAPTTPYPSPPKLVSLDDFSFLAVLGKGNFGKVMLAEERTSRKLYAIKVLKKDFVLENDEVESTRSEKRIFQAANSSRHPFLVNLYATLQTESRLYFVMEYVAGGDLMWHIQREQFNERRARFYACEVLLALQFFHQNSIVYRDLKLDNIMLGMDGHIKLADYGLCKENMPLGATTNTFCGTPEFMAPEILCEQHYGRAVDWWAFGVLVYEMLCGQSPFRGDDEEEIFEAILHDEVLYPITMSRDAVHLCQGLLTKDPRKRLGAGALDADEIKRHPFFKGVDWDALLAKRIPPPFVPRITNAVDVSNFDEEFTREPPVLTPIHTTLDEADQMEFAGFSYVAEWVNEAVSVGGATSMTSRYGGR</sequence>
<gene>
    <name evidence="21" type="ORF">BCR44DRAFT_1461002</name>
</gene>
<dbReference type="SMART" id="SM00220">
    <property type="entry name" value="S_TKc"/>
    <property type="match status" value="1"/>
</dbReference>
<evidence type="ECO:0000256" key="1">
    <source>
        <dbReference type="ARBA" id="ARBA00005490"/>
    </source>
</evidence>
<evidence type="ECO:0000256" key="5">
    <source>
        <dbReference type="ARBA" id="ARBA00022679"/>
    </source>
</evidence>
<evidence type="ECO:0000256" key="3">
    <source>
        <dbReference type="ARBA" id="ARBA00022527"/>
    </source>
</evidence>
<feature type="region of interest" description="Disordered" evidence="16">
    <location>
        <begin position="223"/>
        <end position="252"/>
    </location>
</feature>
<dbReference type="InterPro" id="IPR002219">
    <property type="entry name" value="PKC_DAG/PE"/>
</dbReference>
<evidence type="ECO:0000256" key="10">
    <source>
        <dbReference type="ARBA" id="ARBA00022833"/>
    </source>
</evidence>
<evidence type="ECO:0000256" key="13">
    <source>
        <dbReference type="ARBA" id="ARBA00047470"/>
    </source>
</evidence>
<dbReference type="PANTHER" id="PTHR24351">
    <property type="entry name" value="RIBOSOMAL PROTEIN S6 KINASE"/>
    <property type="match status" value="1"/>
</dbReference>
<dbReference type="GO" id="GO:0008270">
    <property type="term" value="F:zinc ion binding"/>
    <property type="evidence" value="ECO:0007669"/>
    <property type="project" value="UniProtKB-KW"/>
</dbReference>
<reference evidence="21 22" key="1">
    <citation type="submission" date="2016-07" db="EMBL/GenBank/DDBJ databases">
        <title>Pervasive Adenine N6-methylation of Active Genes in Fungi.</title>
        <authorList>
            <consortium name="DOE Joint Genome Institute"/>
            <person name="Mondo S.J."/>
            <person name="Dannebaum R.O."/>
            <person name="Kuo R.C."/>
            <person name="Labutti K."/>
            <person name="Haridas S."/>
            <person name="Kuo A."/>
            <person name="Salamov A."/>
            <person name="Ahrendt S.R."/>
            <person name="Lipzen A."/>
            <person name="Sullivan W."/>
            <person name="Andreopoulos W.B."/>
            <person name="Clum A."/>
            <person name="Lindquist E."/>
            <person name="Daum C."/>
            <person name="Ramamoorthy G.K."/>
            <person name="Gryganskyi A."/>
            <person name="Culley D."/>
            <person name="Magnuson J.K."/>
            <person name="James T.Y."/>
            <person name="O'Malley M.A."/>
            <person name="Stajich J.E."/>
            <person name="Spatafora J.W."/>
            <person name="Visel A."/>
            <person name="Grigoriev I.V."/>
        </authorList>
    </citation>
    <scope>NUCLEOTIDE SEQUENCE [LARGE SCALE GENOMIC DNA]</scope>
    <source>
        <strain evidence="21 22">PL171</strain>
    </source>
</reference>
<dbReference type="InterPro" id="IPR011009">
    <property type="entry name" value="Kinase-like_dom_sf"/>
</dbReference>
<dbReference type="InterPro" id="IPR008271">
    <property type="entry name" value="Ser/Thr_kinase_AS"/>
</dbReference>
<dbReference type="SUPFAM" id="SSF56112">
    <property type="entry name" value="Protein kinase-like (PK-like)"/>
    <property type="match status" value="1"/>
</dbReference>
<evidence type="ECO:0000256" key="2">
    <source>
        <dbReference type="ARBA" id="ARBA00012429"/>
    </source>
</evidence>
<dbReference type="EC" id="2.7.11.13" evidence="2"/>
<proteinExistence type="inferred from homology"/>
<keyword evidence="6" id="KW-0479">Metal-binding</keyword>
<feature type="domain" description="REM-1" evidence="20">
    <location>
        <begin position="38"/>
        <end position="112"/>
    </location>
</feature>
<dbReference type="EMBL" id="MCFL01000021">
    <property type="protein sequence ID" value="ORZ35659.1"/>
    <property type="molecule type" value="Genomic_DNA"/>
</dbReference>
<feature type="binding site" evidence="15">
    <location>
        <position position="880"/>
    </location>
    <ligand>
        <name>ATP</name>
        <dbReference type="ChEBI" id="CHEBI:30616"/>
    </ligand>
</feature>
<evidence type="ECO:0000256" key="15">
    <source>
        <dbReference type="PROSITE-ProRule" id="PRU10141"/>
    </source>
</evidence>
<dbReference type="GO" id="GO:0005524">
    <property type="term" value="F:ATP binding"/>
    <property type="evidence" value="ECO:0007669"/>
    <property type="project" value="UniProtKB-UniRule"/>
</dbReference>
<dbReference type="InterPro" id="IPR046349">
    <property type="entry name" value="C1-like_sf"/>
</dbReference>
<comment type="caution">
    <text evidence="21">The sequence shown here is derived from an EMBL/GenBank/DDBJ whole genome shotgun (WGS) entry which is preliminary data.</text>
</comment>
<keyword evidence="11 15" id="KW-0067">ATP-binding</keyword>
<dbReference type="SMART" id="SM00742">
    <property type="entry name" value="Hr1"/>
    <property type="match status" value="1"/>
</dbReference>
<feature type="compositionally biased region" description="Pro residues" evidence="16">
    <location>
        <begin position="37"/>
        <end position="47"/>
    </location>
</feature>
<comment type="catalytic activity">
    <reaction evidence="12">
        <text>L-threonyl-[protein] + ATP = O-phospho-L-threonyl-[protein] + ADP + H(+)</text>
        <dbReference type="Rhea" id="RHEA:46608"/>
        <dbReference type="Rhea" id="RHEA-COMP:11060"/>
        <dbReference type="Rhea" id="RHEA-COMP:11605"/>
        <dbReference type="ChEBI" id="CHEBI:15378"/>
        <dbReference type="ChEBI" id="CHEBI:30013"/>
        <dbReference type="ChEBI" id="CHEBI:30616"/>
        <dbReference type="ChEBI" id="CHEBI:61977"/>
        <dbReference type="ChEBI" id="CHEBI:456216"/>
        <dbReference type="EC" id="2.7.11.13"/>
    </reaction>
</comment>
<dbReference type="SUPFAM" id="SSF46585">
    <property type="entry name" value="HR1 repeat"/>
    <property type="match status" value="1"/>
</dbReference>
<accession>A0A1Y2HM77</accession>
<evidence type="ECO:0000256" key="9">
    <source>
        <dbReference type="ARBA" id="ARBA00022777"/>
    </source>
</evidence>
<dbReference type="Gene3D" id="3.30.200.20">
    <property type="entry name" value="Phosphorylase Kinase, domain 1"/>
    <property type="match status" value="1"/>
</dbReference>
<dbReference type="CDD" id="cd20822">
    <property type="entry name" value="C1_ScPKC1-like_rpt1"/>
    <property type="match status" value="1"/>
</dbReference>
<evidence type="ECO:0000256" key="8">
    <source>
        <dbReference type="ARBA" id="ARBA00022771"/>
    </source>
</evidence>